<sequence>MSTLTRECVLTGPGRRETAAPPRPALTHLPASGLRRPGAAGAPRRIPRPLDAVEFTADTAVGVGVAVLGLVAGLGIPIFLVKREQRDEQRIEAIRELNRDAIATTGEPLSK</sequence>
<feature type="non-terminal residue" evidence="3">
    <location>
        <position position="111"/>
    </location>
</feature>
<name>A0A8S1JAV8_9CHLO</name>
<feature type="region of interest" description="Disordered" evidence="1">
    <location>
        <begin position="1"/>
        <end position="45"/>
    </location>
</feature>
<reference evidence="3" key="1">
    <citation type="submission" date="2020-12" db="EMBL/GenBank/DDBJ databases">
        <authorList>
            <person name="Iha C."/>
        </authorList>
    </citation>
    <scope>NUCLEOTIDE SEQUENCE</scope>
</reference>
<feature type="transmembrane region" description="Helical" evidence="2">
    <location>
        <begin position="60"/>
        <end position="81"/>
    </location>
</feature>
<accession>A0A8S1JAV8</accession>
<gene>
    <name evidence="3" type="ORF">OSTQU699_LOCUS8600</name>
</gene>
<protein>
    <submittedName>
        <fullName evidence="3">Uncharacterized protein</fullName>
    </submittedName>
</protein>
<organism evidence="3 4">
    <name type="scientific">Ostreobium quekettii</name>
    <dbReference type="NCBI Taxonomy" id="121088"/>
    <lineage>
        <taxon>Eukaryota</taxon>
        <taxon>Viridiplantae</taxon>
        <taxon>Chlorophyta</taxon>
        <taxon>core chlorophytes</taxon>
        <taxon>Ulvophyceae</taxon>
        <taxon>TCBD clade</taxon>
        <taxon>Bryopsidales</taxon>
        <taxon>Ostreobineae</taxon>
        <taxon>Ostreobiaceae</taxon>
        <taxon>Ostreobium</taxon>
    </lineage>
</organism>
<keyword evidence="4" id="KW-1185">Reference proteome</keyword>
<keyword evidence="2" id="KW-0472">Membrane</keyword>
<evidence type="ECO:0000256" key="1">
    <source>
        <dbReference type="SAM" id="MobiDB-lite"/>
    </source>
</evidence>
<dbReference type="AlphaFoldDB" id="A0A8S1JAV8"/>
<dbReference type="OrthoDB" id="497979at2759"/>
<feature type="compositionally biased region" description="Low complexity" evidence="1">
    <location>
        <begin position="30"/>
        <end position="44"/>
    </location>
</feature>
<keyword evidence="2" id="KW-1133">Transmembrane helix</keyword>
<evidence type="ECO:0000256" key="2">
    <source>
        <dbReference type="SAM" id="Phobius"/>
    </source>
</evidence>
<evidence type="ECO:0000313" key="3">
    <source>
        <dbReference type="EMBL" id="CAD7703243.1"/>
    </source>
</evidence>
<dbReference type="EMBL" id="CAJHUC010002130">
    <property type="protein sequence ID" value="CAD7703243.1"/>
    <property type="molecule type" value="Genomic_DNA"/>
</dbReference>
<proteinExistence type="predicted"/>
<keyword evidence="2" id="KW-0812">Transmembrane</keyword>
<dbReference type="Proteomes" id="UP000708148">
    <property type="component" value="Unassembled WGS sequence"/>
</dbReference>
<evidence type="ECO:0000313" key="4">
    <source>
        <dbReference type="Proteomes" id="UP000708148"/>
    </source>
</evidence>
<comment type="caution">
    <text evidence="3">The sequence shown here is derived from an EMBL/GenBank/DDBJ whole genome shotgun (WGS) entry which is preliminary data.</text>
</comment>